<organism evidence="1 2">
    <name type="scientific">Gymnopilus dilepis</name>
    <dbReference type="NCBI Taxonomy" id="231916"/>
    <lineage>
        <taxon>Eukaryota</taxon>
        <taxon>Fungi</taxon>
        <taxon>Dikarya</taxon>
        <taxon>Basidiomycota</taxon>
        <taxon>Agaricomycotina</taxon>
        <taxon>Agaricomycetes</taxon>
        <taxon>Agaricomycetidae</taxon>
        <taxon>Agaricales</taxon>
        <taxon>Agaricineae</taxon>
        <taxon>Hymenogastraceae</taxon>
        <taxon>Gymnopilus</taxon>
    </lineage>
</organism>
<name>A0A409WCV2_9AGAR</name>
<sequence>MSSTATADSSKANEEGMLKSDVQSLYSQMQNSFEDAREALSVVSEDQANAKGRDKLYRAALDAGQHLASLLQVLGALHPACSVVGSSLAYSALTAAGPVKFYALNVQSELDPFEHLSDEKLVEIWNAHSPPSFKVANINKAGDDDKYERFNSVKRLVRYSVLVAAASAHIPWCQFKRFNASQNHEFRKAGVQAVKDEFMRRRLETTEQRAAFVKAFLGSKDVVSPIRPFIWKSNDDWDGRTDTIPPTKEGIFEGCMVAKVLAEHIAVMGTVKIDGFVPVARPYGALQLAILAVLRALFCSVTGELIDSGKDCHFSKDNWGDYEIPSGKPNTKGKIVRRGTLFKPRILDLKDEEWASIITTATASVGKKKKAAIEAVAEDISANGTAEGMSEEEKNAYYAELYA</sequence>
<comment type="caution">
    <text evidence="1">The sequence shown here is derived from an EMBL/GenBank/DDBJ whole genome shotgun (WGS) entry which is preliminary data.</text>
</comment>
<proteinExistence type="predicted"/>
<evidence type="ECO:0000313" key="1">
    <source>
        <dbReference type="EMBL" id="PPQ76306.1"/>
    </source>
</evidence>
<evidence type="ECO:0000313" key="2">
    <source>
        <dbReference type="Proteomes" id="UP000284706"/>
    </source>
</evidence>
<keyword evidence="2" id="KW-1185">Reference proteome</keyword>
<dbReference type="InParanoid" id="A0A409WCV2"/>
<dbReference type="Proteomes" id="UP000284706">
    <property type="component" value="Unassembled WGS sequence"/>
</dbReference>
<dbReference type="EMBL" id="NHYE01005175">
    <property type="protein sequence ID" value="PPQ76306.1"/>
    <property type="molecule type" value="Genomic_DNA"/>
</dbReference>
<dbReference type="AlphaFoldDB" id="A0A409WCV2"/>
<accession>A0A409WCV2</accession>
<protein>
    <submittedName>
        <fullName evidence="1">Uncharacterized protein</fullName>
    </submittedName>
</protein>
<gene>
    <name evidence="1" type="ORF">CVT26_009734</name>
</gene>
<dbReference type="OrthoDB" id="3014170at2759"/>
<reference evidence="1 2" key="1">
    <citation type="journal article" date="2018" name="Evol. Lett.">
        <title>Horizontal gene cluster transfer increased hallucinogenic mushroom diversity.</title>
        <authorList>
            <person name="Reynolds H.T."/>
            <person name="Vijayakumar V."/>
            <person name="Gluck-Thaler E."/>
            <person name="Korotkin H.B."/>
            <person name="Matheny P.B."/>
            <person name="Slot J.C."/>
        </authorList>
    </citation>
    <scope>NUCLEOTIDE SEQUENCE [LARGE SCALE GENOMIC DNA]</scope>
    <source>
        <strain evidence="1 2">SRW20</strain>
    </source>
</reference>